<dbReference type="PROSITE" id="PS00108">
    <property type="entry name" value="PROTEIN_KINASE_ST"/>
    <property type="match status" value="1"/>
</dbReference>
<dbReference type="SUPFAM" id="SSF56112">
    <property type="entry name" value="Protein kinase-like (PK-like)"/>
    <property type="match status" value="1"/>
</dbReference>
<keyword evidence="2" id="KW-1185">Reference proteome</keyword>
<dbReference type="InterPro" id="IPR000719">
    <property type="entry name" value="Prot_kinase_dom"/>
</dbReference>
<dbReference type="GO" id="GO:0004674">
    <property type="term" value="F:protein serine/threonine kinase activity"/>
    <property type="evidence" value="ECO:0007669"/>
    <property type="project" value="UniProtKB-KW"/>
</dbReference>
<keyword evidence="1" id="KW-0808">Transferase</keyword>
<organism evidence="1 2">
    <name type="scientific">Clonorchis sinensis</name>
    <name type="common">Chinese liver fluke</name>
    <dbReference type="NCBI Taxonomy" id="79923"/>
    <lineage>
        <taxon>Eukaryota</taxon>
        <taxon>Metazoa</taxon>
        <taxon>Spiralia</taxon>
        <taxon>Lophotrochozoa</taxon>
        <taxon>Platyhelminthes</taxon>
        <taxon>Trematoda</taxon>
        <taxon>Digenea</taxon>
        <taxon>Opisthorchiida</taxon>
        <taxon>Opisthorchiata</taxon>
        <taxon>Opisthorchiidae</taxon>
        <taxon>Clonorchis</taxon>
    </lineage>
</organism>
<protein>
    <submittedName>
        <fullName evidence="1">Glycogen synthase kinase-3 alpha</fullName>
    </submittedName>
</protein>
<evidence type="ECO:0000313" key="1">
    <source>
        <dbReference type="EMBL" id="KAG5441496.1"/>
    </source>
</evidence>
<dbReference type="GO" id="GO:0005524">
    <property type="term" value="F:ATP binding"/>
    <property type="evidence" value="ECO:0007669"/>
    <property type="project" value="UniProtKB-KW"/>
</dbReference>
<dbReference type="SMART" id="SM00220">
    <property type="entry name" value="S_TKc"/>
    <property type="match status" value="1"/>
</dbReference>
<reference evidence="1 2" key="1">
    <citation type="journal article" date="2018" name="Biotechnol. Adv.">
        <title>Improved genomic resources and new bioinformatic workflow for the carcinogenic parasite Clonorchis sinensis: Biotechnological implications.</title>
        <authorList>
            <person name="Wang D."/>
            <person name="Korhonen P.K."/>
            <person name="Gasser R.B."/>
            <person name="Young N.D."/>
        </authorList>
    </citation>
    <scope>NUCLEOTIDE SEQUENCE [LARGE SCALE GENOMIC DNA]</scope>
    <source>
        <strain evidence="1">Cs-k2</strain>
    </source>
</reference>
<dbReference type="InterPro" id="IPR039192">
    <property type="entry name" value="STKc_GSK3"/>
</dbReference>
<dbReference type="CDD" id="cd14137">
    <property type="entry name" value="STKc_GSK3"/>
    <property type="match status" value="1"/>
</dbReference>
<reference evidence="1 2" key="2">
    <citation type="journal article" date="2021" name="Genomics">
        <title>High-quality reference genome for Clonorchis sinensis.</title>
        <authorList>
            <person name="Young N.D."/>
            <person name="Stroehlein A.J."/>
            <person name="Kinkar L."/>
            <person name="Wang T."/>
            <person name="Sohn W.M."/>
            <person name="Chang B.C.H."/>
            <person name="Kaur P."/>
            <person name="Weisz D."/>
            <person name="Dudchenko O."/>
            <person name="Aiden E.L."/>
            <person name="Korhonen P.K."/>
            <person name="Gasser R.B."/>
        </authorList>
    </citation>
    <scope>NUCLEOTIDE SEQUENCE [LARGE SCALE GENOMIC DNA]</scope>
    <source>
        <strain evidence="1">Cs-k2</strain>
    </source>
</reference>
<gene>
    <name evidence="1" type="ORF">CSKR_202219</name>
</gene>
<sequence>MMSLASRHVPAPSGTTHAILPPAAVVTGQAAALPGAHGLLNQVNNTRGGNNSLMSLISSGLSIPRRMMVQARGAQDNLYVPIHLSFIGTIGQGTFGQIEQATLTVHNEPSAEQGPGLKLQRPGEQSPLKVAVKRVLQDPRYKNRELSIMQRLNNHPNVVKFYYYYYSTSSSSSRTHRSSSGRSGSSSSGVDVYLHLVLECFPESLCELIYRYLQRNVKIPSHVVKVFTYQMLKALAYLHSHQICHRDIKSSNLLVDESTLVLKVCDFGSAKEMVPGTANVSYISSRYYRAPELLFGAQLYTCAIDTWSGGCVLAEMLRQHCLFMGVDSVDQLVKVIRVLGTPSVEDIASMNPMYGSYNFPDVQSCPVKLFFPQHTPSDLLALMSKMLVYNPTRRISPANALAESCFDELRELGPNGLLPGRVRIPPHLFDPDPPPIPVAANNSTEIAAPSHAPNQPNNWSHTDVRAWQTSNRKSGDIPSIDRKNSNGSSKHPSRELTAEMNKKGRQSTEKIAGSATLSNNLGPGCEQSETDVLCNNPGARNSGSNSSNPGAANRTTSAKRTSNNCSKKSDSPASQPDYTALSNGSSERRGSNTTTNTAAANNNPNQAFKPNPTSDSLPVPHMSESEVLNDVSS</sequence>
<name>A0A8T1LY33_CLOSI</name>
<proteinExistence type="predicted"/>
<keyword evidence="1" id="KW-0418">Kinase</keyword>
<accession>A0A8T1LY33</accession>
<dbReference type="Gene3D" id="1.10.510.10">
    <property type="entry name" value="Transferase(Phosphotransferase) domain 1"/>
    <property type="match status" value="1"/>
</dbReference>
<dbReference type="OrthoDB" id="6274257at2759"/>
<dbReference type="Gene3D" id="3.30.200.20">
    <property type="entry name" value="Phosphorylase Kinase, domain 1"/>
    <property type="match status" value="1"/>
</dbReference>
<dbReference type="InterPro" id="IPR050591">
    <property type="entry name" value="GSK-3"/>
</dbReference>
<dbReference type="GO" id="GO:0005737">
    <property type="term" value="C:cytoplasm"/>
    <property type="evidence" value="ECO:0007669"/>
    <property type="project" value="TreeGrafter"/>
</dbReference>
<dbReference type="EMBL" id="NIRI02000077">
    <property type="protein sequence ID" value="KAG5441496.1"/>
    <property type="molecule type" value="Genomic_DNA"/>
</dbReference>
<dbReference type="PANTHER" id="PTHR24057:SF0">
    <property type="entry name" value="PROTEIN KINASE SHAGGY-RELATED"/>
    <property type="match status" value="1"/>
</dbReference>
<dbReference type="GO" id="GO:0030154">
    <property type="term" value="P:cell differentiation"/>
    <property type="evidence" value="ECO:0007669"/>
    <property type="project" value="TreeGrafter"/>
</dbReference>
<dbReference type="InterPro" id="IPR011009">
    <property type="entry name" value="Kinase-like_dom_sf"/>
</dbReference>
<dbReference type="GO" id="GO:0007165">
    <property type="term" value="P:signal transduction"/>
    <property type="evidence" value="ECO:0007669"/>
    <property type="project" value="TreeGrafter"/>
</dbReference>
<evidence type="ECO:0000313" key="2">
    <source>
        <dbReference type="Proteomes" id="UP000286415"/>
    </source>
</evidence>
<dbReference type="PANTHER" id="PTHR24057">
    <property type="entry name" value="GLYCOGEN SYNTHASE KINASE-3 ALPHA"/>
    <property type="match status" value="1"/>
</dbReference>
<comment type="caution">
    <text evidence="1">The sequence shown here is derived from an EMBL/GenBank/DDBJ whole genome shotgun (WGS) entry which is preliminary data.</text>
</comment>
<dbReference type="PROSITE" id="PS50011">
    <property type="entry name" value="PROTEIN_KINASE_DOM"/>
    <property type="match status" value="1"/>
</dbReference>
<dbReference type="Proteomes" id="UP000286415">
    <property type="component" value="Unassembled WGS sequence"/>
</dbReference>
<dbReference type="Pfam" id="PF00069">
    <property type="entry name" value="Pkinase"/>
    <property type="match status" value="1"/>
</dbReference>
<dbReference type="InterPro" id="IPR008271">
    <property type="entry name" value="Ser/Thr_kinase_AS"/>
</dbReference>
<dbReference type="GO" id="GO:0005634">
    <property type="term" value="C:nucleus"/>
    <property type="evidence" value="ECO:0007669"/>
    <property type="project" value="TreeGrafter"/>
</dbReference>